<sequence length="167" mass="18550">MKKQSFIKSTSIILGVTIFFMSCSSTTLIQSNPSGAKVYLNGEPVGTTPYSHSDSKIVGSTTSVKLEKDGYNPLNTSFSRNEEADVGAIIGGVFLLFPFLWTMKYKPSRTYELIPLTGADQVSPSPQQPVKNGSKAEQLRELKQLFDEGLITEEEYEKERKRILESN</sequence>
<dbReference type="PROSITE" id="PS51257">
    <property type="entry name" value="PROKAR_LIPOPROTEIN"/>
    <property type="match status" value="1"/>
</dbReference>
<feature type="domain" description="SHOCT" evidence="3">
    <location>
        <begin position="137"/>
        <end position="164"/>
    </location>
</feature>
<feature type="transmembrane region" description="Helical" evidence="1">
    <location>
        <begin position="86"/>
        <end position="103"/>
    </location>
</feature>
<feature type="transmembrane region" description="Helical" evidence="1">
    <location>
        <begin position="12"/>
        <end position="31"/>
    </location>
</feature>
<dbReference type="InterPro" id="IPR018649">
    <property type="entry name" value="SHOCT"/>
</dbReference>
<keyword evidence="1" id="KW-0472">Membrane</keyword>
<keyword evidence="1" id="KW-0812">Transmembrane</keyword>
<keyword evidence="1" id="KW-1133">Transmembrane helix</keyword>
<name>A0A951J5S8_9BACT</name>
<dbReference type="Proteomes" id="UP000727490">
    <property type="component" value="Unassembled WGS sequence"/>
</dbReference>
<evidence type="ECO:0000313" key="5">
    <source>
        <dbReference type="Proteomes" id="UP000727490"/>
    </source>
</evidence>
<keyword evidence="5" id="KW-1185">Reference proteome</keyword>
<proteinExistence type="predicted"/>
<reference evidence="4 5" key="1">
    <citation type="journal article" date="2020" name="Syst. Appl. Microbiol.">
        <title>Arthrospiribacter ruber gen. nov., sp. nov., a novel bacterium isolated from Arthrospira cultures.</title>
        <authorList>
            <person name="Waleron M."/>
            <person name="Misztak A."/>
            <person name="Waleron M.M."/>
            <person name="Furmaniak M."/>
            <person name="Mrozik A."/>
            <person name="Waleron K."/>
        </authorList>
    </citation>
    <scope>NUCLEOTIDE SEQUENCE [LARGE SCALE GENOMIC DNA]</scope>
    <source>
        <strain evidence="4 5">DPMB0001</strain>
    </source>
</reference>
<evidence type="ECO:0000259" key="2">
    <source>
        <dbReference type="Pfam" id="PF08308"/>
    </source>
</evidence>
<feature type="domain" description="PEGA" evidence="2">
    <location>
        <begin position="26"/>
        <end position="77"/>
    </location>
</feature>
<dbReference type="RefSeq" id="WP_219294022.1">
    <property type="nucleotide sequence ID" value="NZ_RPHB01000013.1"/>
</dbReference>
<evidence type="ECO:0000313" key="4">
    <source>
        <dbReference type="EMBL" id="MBW3470288.1"/>
    </source>
</evidence>
<evidence type="ECO:0000259" key="3">
    <source>
        <dbReference type="Pfam" id="PF09851"/>
    </source>
</evidence>
<dbReference type="AlphaFoldDB" id="A0A951J5S8"/>
<comment type="caution">
    <text evidence="4">The sequence shown here is derived from an EMBL/GenBank/DDBJ whole genome shotgun (WGS) entry which is preliminary data.</text>
</comment>
<dbReference type="EMBL" id="RPHB01000013">
    <property type="protein sequence ID" value="MBW3470288.1"/>
    <property type="molecule type" value="Genomic_DNA"/>
</dbReference>
<evidence type="ECO:0000256" key="1">
    <source>
        <dbReference type="SAM" id="Phobius"/>
    </source>
</evidence>
<dbReference type="Pfam" id="PF08308">
    <property type="entry name" value="PEGA"/>
    <property type="match status" value="1"/>
</dbReference>
<protein>
    <submittedName>
        <fullName evidence="4">PEGA domain-containing protein</fullName>
    </submittedName>
</protein>
<dbReference type="Pfam" id="PF09851">
    <property type="entry name" value="SHOCT"/>
    <property type="match status" value="1"/>
</dbReference>
<accession>A0A951J5S8</accession>
<organism evidence="4 5">
    <name type="scientific">Arthrospiribacter ruber</name>
    <dbReference type="NCBI Taxonomy" id="2487934"/>
    <lineage>
        <taxon>Bacteria</taxon>
        <taxon>Pseudomonadati</taxon>
        <taxon>Bacteroidota</taxon>
        <taxon>Cytophagia</taxon>
        <taxon>Cytophagales</taxon>
        <taxon>Cyclobacteriaceae</taxon>
        <taxon>Arthrospiribacter</taxon>
    </lineage>
</organism>
<gene>
    <name evidence="4" type="ORF">EGN73_21100</name>
</gene>
<dbReference type="InterPro" id="IPR013229">
    <property type="entry name" value="PEGA"/>
</dbReference>